<evidence type="ECO:0000313" key="8">
    <source>
        <dbReference type="EMBL" id="MOY41307.1"/>
    </source>
</evidence>
<dbReference type="InterPro" id="IPR017850">
    <property type="entry name" value="Alkaline_phosphatase_core_sf"/>
</dbReference>
<evidence type="ECO:0000256" key="2">
    <source>
        <dbReference type="ARBA" id="ARBA00008779"/>
    </source>
</evidence>
<dbReference type="OrthoDB" id="10012954at2759"/>
<dbReference type="VEuPathDB" id="VectorBase:ISCW009629"/>
<evidence type="ECO:0000256" key="4">
    <source>
        <dbReference type="ARBA" id="ARBA00022801"/>
    </source>
</evidence>
<keyword evidence="5" id="KW-0325">Glycoprotein</keyword>
<feature type="signal peptide" evidence="6">
    <location>
        <begin position="1"/>
        <end position="21"/>
    </location>
</feature>
<keyword evidence="4" id="KW-0378">Hydrolase</keyword>
<dbReference type="Pfam" id="PF00884">
    <property type="entry name" value="Sulfatase"/>
    <property type="match status" value="1"/>
</dbReference>
<evidence type="ECO:0000259" key="7">
    <source>
        <dbReference type="Pfam" id="PF00884"/>
    </source>
</evidence>
<accession>A0A4D5RZJ2</accession>
<dbReference type="VEuPathDB" id="VectorBase:ISCW005581"/>
<name>A0A4D5RZJ2_IXOSC</name>
<dbReference type="VEuPathDB" id="VectorBase:ISCW005580"/>
<dbReference type="VEuPathDB" id="VectorBase:ISCI005581"/>
<sequence length="515" mass="57476">MLPRLFYALLIALCLVKFVVPQKQKNVLLILADDGGFETGVYNNTVCQTPHLVELARRGVVFDRAFTSVSSCSPSRASLLTGLPQHQNGMYGLHQGVHNFQSFPQVRSLPGILAQHGIRTGIVGKKHVGPEVVYPFDFAHTEENNSILQVGRNITRIKHLVRKFLSANESKPFFLYVAFHDPHRCGHTHPEYGQFCEKFGDGSIPGMGHMPDWTPQRYEPADVSVPYFVQDTPAAREDIAAQYTTVGRMDQGIGLVLQELEAAGFGDDTLVLFSSDNGVPFPSGRTNAYEPGIREPFIVYDPTRPGSAGKRSDAMVSLLDVTPTVLDWFGIQPPDYDIFGKPVILTGASVLPLVGADGGGEGASGEERAVFASHSLHEATMYYPMRAVRSRGFKLIHNLGFKMPFPIDQDFYVSPTFQDILNRTRQGRPLPWTKTLRCYYYRDQWELFDLDHDPREAVNLAKDPVHSAVLEALQTQLLKWQQITHDPWMCAPDGVLQDSGLYKEHPHCFPLLNGL</sequence>
<comment type="cofactor">
    <cofactor evidence="1">
        <name>Ca(2+)</name>
        <dbReference type="ChEBI" id="CHEBI:29108"/>
    </cofactor>
</comment>
<feature type="domain" description="Sulfatase N-terminal" evidence="7">
    <location>
        <begin position="25"/>
        <end position="331"/>
    </location>
</feature>
<dbReference type="PANTHER" id="PTHR43108:SF6">
    <property type="entry name" value="N-SULPHOGLUCOSAMINE SULPHOHYDROLASE"/>
    <property type="match status" value="1"/>
</dbReference>
<dbReference type="SUPFAM" id="SSF53649">
    <property type="entry name" value="Alkaline phosphatase-like"/>
    <property type="match status" value="1"/>
</dbReference>
<dbReference type="GO" id="GO:0016787">
    <property type="term" value="F:hydrolase activity"/>
    <property type="evidence" value="ECO:0007669"/>
    <property type="project" value="UniProtKB-KW"/>
</dbReference>
<feature type="chain" id="PRO_5020033210" evidence="6">
    <location>
        <begin position="22"/>
        <end position="515"/>
    </location>
</feature>
<evidence type="ECO:0000256" key="5">
    <source>
        <dbReference type="ARBA" id="ARBA00023180"/>
    </source>
</evidence>
<dbReference type="FunFam" id="3.40.720.10:FF:000026">
    <property type="entry name" value="N-sulphoglucosamine sulphohydrolase"/>
    <property type="match status" value="1"/>
</dbReference>
<dbReference type="AlphaFoldDB" id="A0A4D5RZJ2"/>
<dbReference type="CDD" id="cd16027">
    <property type="entry name" value="SGSH"/>
    <property type="match status" value="1"/>
</dbReference>
<dbReference type="InterPro" id="IPR024607">
    <property type="entry name" value="Sulfatase_CS"/>
</dbReference>
<keyword evidence="3 6" id="KW-0732">Signal</keyword>
<dbReference type="VEuPathDB" id="VectorBase:ISCI009629"/>
<comment type="similarity">
    <text evidence="2">Belongs to the sulfatase family.</text>
</comment>
<organism evidence="8">
    <name type="scientific">Ixodes scapularis</name>
    <name type="common">Black-legged tick</name>
    <name type="synonym">Deer tick</name>
    <dbReference type="NCBI Taxonomy" id="6945"/>
    <lineage>
        <taxon>Eukaryota</taxon>
        <taxon>Metazoa</taxon>
        <taxon>Ecdysozoa</taxon>
        <taxon>Arthropoda</taxon>
        <taxon>Chelicerata</taxon>
        <taxon>Arachnida</taxon>
        <taxon>Acari</taxon>
        <taxon>Parasitiformes</taxon>
        <taxon>Ixodida</taxon>
        <taxon>Ixodoidea</taxon>
        <taxon>Ixodidae</taxon>
        <taxon>Ixodinae</taxon>
        <taxon>Ixodes</taxon>
    </lineage>
</organism>
<evidence type="ECO:0000256" key="3">
    <source>
        <dbReference type="ARBA" id="ARBA00022729"/>
    </source>
</evidence>
<dbReference type="PROSITE" id="PS00523">
    <property type="entry name" value="SULFATASE_1"/>
    <property type="match status" value="1"/>
</dbReference>
<proteinExistence type="inferred from homology"/>
<evidence type="ECO:0000256" key="6">
    <source>
        <dbReference type="SAM" id="SignalP"/>
    </source>
</evidence>
<dbReference type="PANTHER" id="PTHR43108">
    <property type="entry name" value="N-ACETYLGLUCOSAMINE-6-SULFATASE FAMILY MEMBER"/>
    <property type="match status" value="1"/>
</dbReference>
<dbReference type="EMBL" id="GHJT01007336">
    <property type="protein sequence ID" value="MOY41307.1"/>
    <property type="molecule type" value="Transcribed_RNA"/>
</dbReference>
<reference evidence="8" key="1">
    <citation type="submission" date="2019-04" db="EMBL/GenBank/DDBJ databases">
        <title>An insight into the mialome of Ixodes scapularis.</title>
        <authorList>
            <person name="Ribeiro J.M."/>
            <person name="Mather T.N."/>
            <person name="Karim S."/>
        </authorList>
    </citation>
    <scope>NUCLEOTIDE SEQUENCE</scope>
</reference>
<dbReference type="InterPro" id="IPR000917">
    <property type="entry name" value="Sulfatase_N"/>
</dbReference>
<protein>
    <submittedName>
        <fullName evidence="8">Putative sulfatase</fullName>
    </submittedName>
</protein>
<dbReference type="VEuPathDB" id="VectorBase:ISCP_006294"/>
<evidence type="ECO:0000256" key="1">
    <source>
        <dbReference type="ARBA" id="ARBA00001913"/>
    </source>
</evidence>
<dbReference type="Gene3D" id="3.40.720.10">
    <property type="entry name" value="Alkaline Phosphatase, subunit A"/>
    <property type="match status" value="1"/>
</dbReference>